<dbReference type="AlphaFoldDB" id="A0A0F9L9R1"/>
<feature type="region of interest" description="Disordered" evidence="1">
    <location>
        <begin position="27"/>
        <end position="49"/>
    </location>
</feature>
<comment type="caution">
    <text evidence="2">The sequence shown here is derived from an EMBL/GenBank/DDBJ whole genome shotgun (WGS) entry which is preliminary data.</text>
</comment>
<evidence type="ECO:0000313" key="2">
    <source>
        <dbReference type="EMBL" id="KKM24370.1"/>
    </source>
</evidence>
<evidence type="ECO:0000256" key="1">
    <source>
        <dbReference type="SAM" id="MobiDB-lite"/>
    </source>
</evidence>
<reference evidence="2" key="1">
    <citation type="journal article" date="2015" name="Nature">
        <title>Complex archaea that bridge the gap between prokaryotes and eukaryotes.</title>
        <authorList>
            <person name="Spang A."/>
            <person name="Saw J.H."/>
            <person name="Jorgensen S.L."/>
            <person name="Zaremba-Niedzwiedzka K."/>
            <person name="Martijn J."/>
            <person name="Lind A.E."/>
            <person name="van Eijk R."/>
            <person name="Schleper C."/>
            <person name="Guy L."/>
            <person name="Ettema T.J."/>
        </authorList>
    </citation>
    <scope>NUCLEOTIDE SEQUENCE</scope>
</reference>
<organism evidence="2">
    <name type="scientific">marine sediment metagenome</name>
    <dbReference type="NCBI Taxonomy" id="412755"/>
    <lineage>
        <taxon>unclassified sequences</taxon>
        <taxon>metagenomes</taxon>
        <taxon>ecological metagenomes</taxon>
    </lineage>
</organism>
<proteinExistence type="predicted"/>
<accession>A0A0F9L9R1</accession>
<protein>
    <submittedName>
        <fullName evidence="2">Uncharacterized protein</fullName>
    </submittedName>
</protein>
<dbReference type="EMBL" id="LAZR01012939">
    <property type="protein sequence ID" value="KKM24370.1"/>
    <property type="molecule type" value="Genomic_DNA"/>
</dbReference>
<sequence>MSYDPIVKQPVEQMRVKANLIDYEEGRGARGWSTPWGGSGRGVRQPTPV</sequence>
<name>A0A0F9L9R1_9ZZZZ</name>
<gene>
    <name evidence="2" type="ORF">LCGC14_1605790</name>
</gene>